<dbReference type="RefSeq" id="WP_186655057.1">
    <property type="nucleotide sequence ID" value="NZ_CP077095.1"/>
</dbReference>
<reference evidence="6 7" key="1">
    <citation type="journal article" date="2020" name="Microorganisms">
        <title>Reliable Identification of Environmental Pseudomonas Isolates Using the rpoD Gene.</title>
        <authorList>
            <consortium name="The Broad Institute Genome Sequencing Platform"/>
            <person name="Girard L."/>
            <person name="Lood C."/>
            <person name="Rokni-Zadeh H."/>
            <person name="van Noort V."/>
            <person name="Lavigne R."/>
            <person name="De Mot R."/>
        </authorList>
    </citation>
    <scope>NUCLEOTIDE SEQUENCE [LARGE SCALE GENOMIC DNA]</scope>
    <source>
        <strain evidence="6 7">RW9S1A</strain>
    </source>
</reference>
<evidence type="ECO:0000256" key="2">
    <source>
        <dbReference type="ARBA" id="ARBA00023015"/>
    </source>
</evidence>
<proteinExistence type="inferred from homology"/>
<keyword evidence="2" id="KW-0805">Transcription regulation</keyword>
<dbReference type="Pfam" id="PF00126">
    <property type="entry name" value="HTH_1"/>
    <property type="match status" value="1"/>
</dbReference>
<name>A0A9E6PTW2_9PSED</name>
<dbReference type="Pfam" id="PF03466">
    <property type="entry name" value="LysR_substrate"/>
    <property type="match status" value="1"/>
</dbReference>
<comment type="similarity">
    <text evidence="1">Belongs to the LysR transcriptional regulatory family.</text>
</comment>
<dbReference type="PANTHER" id="PTHR30346">
    <property type="entry name" value="TRANSCRIPTIONAL DUAL REGULATOR HCAR-RELATED"/>
    <property type="match status" value="1"/>
</dbReference>
<dbReference type="GO" id="GO:0032993">
    <property type="term" value="C:protein-DNA complex"/>
    <property type="evidence" value="ECO:0007669"/>
    <property type="project" value="TreeGrafter"/>
</dbReference>
<evidence type="ECO:0000256" key="1">
    <source>
        <dbReference type="ARBA" id="ARBA00009437"/>
    </source>
</evidence>
<dbReference type="InterPro" id="IPR036390">
    <property type="entry name" value="WH_DNA-bd_sf"/>
</dbReference>
<protein>
    <submittedName>
        <fullName evidence="6">LysR family transcriptional regulator</fullName>
    </submittedName>
</protein>
<dbReference type="Gene3D" id="1.10.10.10">
    <property type="entry name" value="Winged helix-like DNA-binding domain superfamily/Winged helix DNA-binding domain"/>
    <property type="match status" value="1"/>
</dbReference>
<keyword evidence="3" id="KW-0238">DNA-binding</keyword>
<dbReference type="PROSITE" id="PS50931">
    <property type="entry name" value="HTH_LYSR"/>
    <property type="match status" value="1"/>
</dbReference>
<sequence length="297" mass="32427">METRHLRYFLAIADSGSITRAAEQLDIAQPALSQALVRMEKELGVKLFERSRRGALLTPAATAIIDDLRASLARIDAATERARAIGAKRAGRLIIGFVSTALFGTLPRALDRMQARYPGVDVVLREMSNAEQALALQRGEIDIGLLHTPVSIQGNMREQRINQDPLIAVLPSDYPLGDDGKVGLAQLAATGLVWFPEQQLPLIRNAILSAFRRSGHPIEIIQEANRTLTVVAYVAAGRGVSLLPATVQALQFEGTRYSEIRDGADLPSFELSALWPAQSRMTMADHFAELLFEPGPE</sequence>
<evidence type="ECO:0000313" key="7">
    <source>
        <dbReference type="Proteomes" id="UP000633418"/>
    </source>
</evidence>
<feature type="domain" description="HTH lysR-type" evidence="5">
    <location>
        <begin position="1"/>
        <end position="58"/>
    </location>
</feature>
<dbReference type="Proteomes" id="UP000633418">
    <property type="component" value="Chromosome"/>
</dbReference>
<dbReference type="InterPro" id="IPR036388">
    <property type="entry name" value="WH-like_DNA-bd_sf"/>
</dbReference>
<keyword evidence="7" id="KW-1185">Reference proteome</keyword>
<dbReference type="InterPro" id="IPR000847">
    <property type="entry name" value="LysR_HTH_N"/>
</dbReference>
<dbReference type="GO" id="GO:0003700">
    <property type="term" value="F:DNA-binding transcription factor activity"/>
    <property type="evidence" value="ECO:0007669"/>
    <property type="project" value="InterPro"/>
</dbReference>
<gene>
    <name evidence="6" type="ORF">HU772_013810</name>
</gene>
<keyword evidence="4" id="KW-0804">Transcription</keyword>
<evidence type="ECO:0000256" key="3">
    <source>
        <dbReference type="ARBA" id="ARBA00023125"/>
    </source>
</evidence>
<dbReference type="InterPro" id="IPR005119">
    <property type="entry name" value="LysR_subst-bd"/>
</dbReference>
<evidence type="ECO:0000313" key="6">
    <source>
        <dbReference type="EMBL" id="QXI36431.1"/>
    </source>
</evidence>
<dbReference type="SUPFAM" id="SSF53850">
    <property type="entry name" value="Periplasmic binding protein-like II"/>
    <property type="match status" value="1"/>
</dbReference>
<dbReference type="PANTHER" id="PTHR30346:SF17">
    <property type="entry name" value="LYSR FAMILY TRANSCRIPTIONAL REGULATOR"/>
    <property type="match status" value="1"/>
</dbReference>
<evidence type="ECO:0000256" key="4">
    <source>
        <dbReference type="ARBA" id="ARBA00023163"/>
    </source>
</evidence>
<organism evidence="6 7">
    <name type="scientific">Pseudomonas xantholysinigenes</name>
    <dbReference type="NCBI Taxonomy" id="2745490"/>
    <lineage>
        <taxon>Bacteria</taxon>
        <taxon>Pseudomonadati</taxon>
        <taxon>Pseudomonadota</taxon>
        <taxon>Gammaproteobacteria</taxon>
        <taxon>Pseudomonadales</taxon>
        <taxon>Pseudomonadaceae</taxon>
        <taxon>Pseudomonas</taxon>
    </lineage>
</organism>
<dbReference type="FunFam" id="1.10.10.10:FF:000001">
    <property type="entry name" value="LysR family transcriptional regulator"/>
    <property type="match status" value="1"/>
</dbReference>
<dbReference type="KEGG" id="pxn:HU772_013810"/>
<evidence type="ECO:0000259" key="5">
    <source>
        <dbReference type="PROSITE" id="PS50931"/>
    </source>
</evidence>
<dbReference type="PRINTS" id="PR00039">
    <property type="entry name" value="HTHLYSR"/>
</dbReference>
<dbReference type="AlphaFoldDB" id="A0A9E6PTW2"/>
<accession>A0A9E6PTW2</accession>
<dbReference type="CDD" id="cd08414">
    <property type="entry name" value="PBP2_LTTR_aromatics_like"/>
    <property type="match status" value="1"/>
</dbReference>
<dbReference type="SUPFAM" id="SSF46785">
    <property type="entry name" value="Winged helix' DNA-binding domain"/>
    <property type="match status" value="1"/>
</dbReference>
<reference evidence="6 7" key="2">
    <citation type="journal article" date="2021" name="Microorganisms">
        <title>The Ever-Expanding Pseudomonas Genus: Description of 43 New Species and Partition of the Pseudomonas putida Group.</title>
        <authorList>
            <person name="Girard L."/>
            <person name="Lood C."/>
            <person name="Hofte M."/>
            <person name="Vandamme P."/>
            <person name="Rokni-Zadeh H."/>
            <person name="van Noort V."/>
            <person name="Lavigne R."/>
            <person name="De Mot R."/>
        </authorList>
    </citation>
    <scope>NUCLEOTIDE SEQUENCE [LARGE SCALE GENOMIC DNA]</scope>
    <source>
        <strain evidence="6 7">RW9S1A</strain>
    </source>
</reference>
<dbReference type="EMBL" id="CP077095">
    <property type="protein sequence ID" value="QXI36431.1"/>
    <property type="molecule type" value="Genomic_DNA"/>
</dbReference>
<dbReference type="GO" id="GO:0003677">
    <property type="term" value="F:DNA binding"/>
    <property type="evidence" value="ECO:0007669"/>
    <property type="project" value="UniProtKB-KW"/>
</dbReference>
<dbReference type="Gene3D" id="3.40.190.10">
    <property type="entry name" value="Periplasmic binding protein-like II"/>
    <property type="match status" value="2"/>
</dbReference>